<sequence length="795" mass="89169">MPNQLAIPFKRTYTAVVKQAVRDYILTHTEDHPDAFEWDINTWESLRTNGTGGVIHVERISAAISYHAQLVFILTKFPSDIGLEIAYNEAFSGSSSLPVTLCSLTFERVSVLFNLGALYSQLASLEDRSTPEGLKRASGYYQNAAGVFAYLVSSALPKFTIPPDCEEKPLDLTDSFVKSLELLMLAQAQECVWQRAVIDQYKNGLIARLATQVSSLYAASLHQIRSAASEIRSSFPSEWLSHMEIKQCHFEAAAQYRKSIDELETNRYGHEIRRLLAAEGEAKKGYTVARRGGVAPAVLQDIKSLLDAVQKNRTRAERDNDLIYHQDIPAPSALPPIQGVSMVSSVIPPGISEPQSIIANGGVVFNEMLGWGAREAINIFNDNKRNLIQDQISDAAEQLNDEADRVLQELNLPSALDALEKPVGLPPSLLKKAEEVRLEQGPDRIEASLEDVQRLSQHVMTVLDGAMDILDNEASEDEAARQEMPISRPPSHEANKELVLKQQRYRDVLNQASASDELVRQKWEEWENHILELSWDEDQLEALIPSSTVPTPGQSSTSAKRQTQSHARRLRGLLESLDEIHRSRDDLVARAQRLAEVDDIRSKILKVATNFERWIEVRPAMFEDVSDAELSKYDKFIQGLAEGKQKQTEILDAIKSTHESFLQSRKEDPSVKERENALQYLDLAYHKYREITRNLDEGLKFYNEMIGILTQFKEACKLWSHARSQEARSLARSLSALSIEENSQQSAGSKNDLPRATKARKVVANLPSLTSAEWEVDDLAPAPSLQKSPIKKGRR</sequence>
<reference evidence="1" key="1">
    <citation type="journal article" date="2021" name="New Phytol.">
        <title>Evolutionary innovations through gain and loss of genes in the ectomycorrhizal Boletales.</title>
        <authorList>
            <person name="Wu G."/>
            <person name="Miyauchi S."/>
            <person name="Morin E."/>
            <person name="Kuo A."/>
            <person name="Drula E."/>
            <person name="Varga T."/>
            <person name="Kohler A."/>
            <person name="Feng B."/>
            <person name="Cao Y."/>
            <person name="Lipzen A."/>
            <person name="Daum C."/>
            <person name="Hundley H."/>
            <person name="Pangilinan J."/>
            <person name="Johnson J."/>
            <person name="Barry K."/>
            <person name="LaButti K."/>
            <person name="Ng V."/>
            <person name="Ahrendt S."/>
            <person name="Min B."/>
            <person name="Choi I.G."/>
            <person name="Park H."/>
            <person name="Plett J.M."/>
            <person name="Magnuson J."/>
            <person name="Spatafora J.W."/>
            <person name="Nagy L.G."/>
            <person name="Henrissat B."/>
            <person name="Grigoriev I.V."/>
            <person name="Yang Z.L."/>
            <person name="Xu J."/>
            <person name="Martin F.M."/>
        </authorList>
    </citation>
    <scope>NUCLEOTIDE SEQUENCE</scope>
    <source>
        <strain evidence="1">ATCC 28755</strain>
    </source>
</reference>
<organism evidence="1 2">
    <name type="scientific">Hygrophoropsis aurantiaca</name>
    <dbReference type="NCBI Taxonomy" id="72124"/>
    <lineage>
        <taxon>Eukaryota</taxon>
        <taxon>Fungi</taxon>
        <taxon>Dikarya</taxon>
        <taxon>Basidiomycota</taxon>
        <taxon>Agaricomycotina</taxon>
        <taxon>Agaricomycetes</taxon>
        <taxon>Agaricomycetidae</taxon>
        <taxon>Boletales</taxon>
        <taxon>Coniophorineae</taxon>
        <taxon>Hygrophoropsidaceae</taxon>
        <taxon>Hygrophoropsis</taxon>
    </lineage>
</organism>
<dbReference type="EMBL" id="MU267635">
    <property type="protein sequence ID" value="KAH7913212.1"/>
    <property type="molecule type" value="Genomic_DNA"/>
</dbReference>
<evidence type="ECO:0000313" key="1">
    <source>
        <dbReference type="EMBL" id="KAH7913212.1"/>
    </source>
</evidence>
<accession>A0ACB8AJ31</accession>
<comment type="caution">
    <text evidence="1">The sequence shown here is derived from an EMBL/GenBank/DDBJ whole genome shotgun (WGS) entry which is preliminary data.</text>
</comment>
<name>A0ACB8AJ31_9AGAM</name>
<dbReference type="Proteomes" id="UP000790377">
    <property type="component" value="Unassembled WGS sequence"/>
</dbReference>
<protein>
    <submittedName>
        <fullName evidence="1">BRO1-like domain-containing protein</fullName>
    </submittedName>
</protein>
<proteinExistence type="predicted"/>
<evidence type="ECO:0000313" key="2">
    <source>
        <dbReference type="Proteomes" id="UP000790377"/>
    </source>
</evidence>
<keyword evidence="2" id="KW-1185">Reference proteome</keyword>
<gene>
    <name evidence="1" type="ORF">BJ138DRAFT_1146608</name>
</gene>